<sequence length="113" mass="12989">MKSDPRYFSGMFLLGKTKLYLCGRKIKHPLNREEVGKENINAHLTLKRKCKKFDSTEKLPSIEDYEIYECSCETGVSFCAKIFDTAECAPSEERLSKSMNYPVKQSISGLHRD</sequence>
<dbReference type="EMBL" id="BPLR01000199">
    <property type="protein sequence ID" value="GIY92796.1"/>
    <property type="molecule type" value="Genomic_DNA"/>
</dbReference>
<protein>
    <submittedName>
        <fullName evidence="1">Uncharacterized protein</fullName>
    </submittedName>
</protein>
<comment type="caution">
    <text evidence="1">The sequence shown here is derived from an EMBL/GenBank/DDBJ whole genome shotgun (WGS) entry which is preliminary data.</text>
</comment>
<evidence type="ECO:0000313" key="2">
    <source>
        <dbReference type="Proteomes" id="UP001054945"/>
    </source>
</evidence>
<proteinExistence type="predicted"/>
<name>A0AAV4XC23_CAEEX</name>
<evidence type="ECO:0000313" key="1">
    <source>
        <dbReference type="EMBL" id="GIY92796.1"/>
    </source>
</evidence>
<dbReference type="AlphaFoldDB" id="A0AAV4XC23"/>
<keyword evidence="2" id="KW-1185">Reference proteome</keyword>
<gene>
    <name evidence="1" type="ORF">CEXT_812111</name>
</gene>
<dbReference type="Proteomes" id="UP001054945">
    <property type="component" value="Unassembled WGS sequence"/>
</dbReference>
<accession>A0AAV4XC23</accession>
<reference evidence="1 2" key="1">
    <citation type="submission" date="2021-06" db="EMBL/GenBank/DDBJ databases">
        <title>Caerostris extrusa draft genome.</title>
        <authorList>
            <person name="Kono N."/>
            <person name="Arakawa K."/>
        </authorList>
    </citation>
    <scope>NUCLEOTIDE SEQUENCE [LARGE SCALE GENOMIC DNA]</scope>
</reference>
<organism evidence="1 2">
    <name type="scientific">Caerostris extrusa</name>
    <name type="common">Bark spider</name>
    <name type="synonym">Caerostris bankana</name>
    <dbReference type="NCBI Taxonomy" id="172846"/>
    <lineage>
        <taxon>Eukaryota</taxon>
        <taxon>Metazoa</taxon>
        <taxon>Ecdysozoa</taxon>
        <taxon>Arthropoda</taxon>
        <taxon>Chelicerata</taxon>
        <taxon>Arachnida</taxon>
        <taxon>Araneae</taxon>
        <taxon>Araneomorphae</taxon>
        <taxon>Entelegynae</taxon>
        <taxon>Araneoidea</taxon>
        <taxon>Araneidae</taxon>
        <taxon>Caerostris</taxon>
    </lineage>
</organism>